<dbReference type="RefSeq" id="WP_068274981.1">
    <property type="nucleotide sequence ID" value="NZ_LQZG01000003.1"/>
</dbReference>
<dbReference type="Proteomes" id="UP000076976">
    <property type="component" value="Unassembled WGS sequence"/>
</dbReference>
<evidence type="ECO:0000313" key="1">
    <source>
        <dbReference type="EMBL" id="OAB86796.1"/>
    </source>
</evidence>
<protein>
    <submittedName>
        <fullName evidence="1">Uncharacterized protein</fullName>
    </submittedName>
</protein>
<comment type="caution">
    <text evidence="1">The sequence shown here is derived from an EMBL/GenBank/DDBJ whole genome shotgun (WGS) entry which is preliminary data.</text>
</comment>
<keyword evidence="2" id="KW-1185">Reference proteome</keyword>
<organism evidence="1 2">
    <name type="scientific">Janibacter melonis</name>
    <dbReference type="NCBI Taxonomy" id="262209"/>
    <lineage>
        <taxon>Bacteria</taxon>
        <taxon>Bacillati</taxon>
        <taxon>Actinomycetota</taxon>
        <taxon>Actinomycetes</taxon>
        <taxon>Micrococcales</taxon>
        <taxon>Intrasporangiaceae</taxon>
        <taxon>Janibacter</taxon>
    </lineage>
</organism>
<accession>A0A176QAU0</accession>
<evidence type="ECO:0000313" key="2">
    <source>
        <dbReference type="Proteomes" id="UP000076976"/>
    </source>
</evidence>
<reference evidence="1 2" key="1">
    <citation type="submission" date="2016-01" db="EMBL/GenBank/DDBJ databases">
        <title>Janibacter melonis strain CD11_4 genome sequencing and assembly.</title>
        <authorList>
            <person name="Nair G.R."/>
            <person name="Kaur G."/>
            <person name="Chander A.M."/>
            <person name="Mayilraj S."/>
        </authorList>
    </citation>
    <scope>NUCLEOTIDE SEQUENCE [LARGE SCALE GENOMIC DNA]</scope>
    <source>
        <strain evidence="1 2">CD11-4</strain>
    </source>
</reference>
<sequence>MTFSDLPPGWPALSLRDQRLAADVVDLVVRDDEREGRCISLLLCDADGRMIQPVTVDGVDPTTDEGERRALFDAFFGHLGASLAAVVVAVGRPRGSVPDDEVRAWHESALRAAREGGVELLGTYLATRDGVSLLPRWDERALAS</sequence>
<proteinExistence type="predicted"/>
<name>A0A176QAU0_9MICO</name>
<gene>
    <name evidence="1" type="ORF">AWH69_10205</name>
</gene>
<dbReference type="EMBL" id="LQZG01000003">
    <property type="protein sequence ID" value="OAB86796.1"/>
    <property type="molecule type" value="Genomic_DNA"/>
</dbReference>
<dbReference type="AlphaFoldDB" id="A0A176QAU0"/>